<dbReference type="Proteomes" id="UP000663882">
    <property type="component" value="Unassembled WGS sequence"/>
</dbReference>
<reference evidence="2" key="1">
    <citation type="submission" date="2021-02" db="EMBL/GenBank/DDBJ databases">
        <authorList>
            <person name="Nowell W R."/>
        </authorList>
    </citation>
    <scope>NUCLEOTIDE SEQUENCE</scope>
</reference>
<evidence type="ECO:0000313" key="3">
    <source>
        <dbReference type="Proteomes" id="UP000663882"/>
    </source>
</evidence>
<gene>
    <name evidence="2" type="ORF">RFH988_LOCUS7857</name>
</gene>
<accession>A0A813XZK7</accession>
<feature type="region of interest" description="Disordered" evidence="1">
    <location>
        <begin position="282"/>
        <end position="334"/>
    </location>
</feature>
<proteinExistence type="predicted"/>
<dbReference type="EMBL" id="CAJNOO010000255">
    <property type="protein sequence ID" value="CAF0878824.1"/>
    <property type="molecule type" value="Genomic_DNA"/>
</dbReference>
<feature type="compositionally biased region" description="Basic and acidic residues" evidence="1">
    <location>
        <begin position="286"/>
        <end position="295"/>
    </location>
</feature>
<dbReference type="OrthoDB" id="10485653at2759"/>
<feature type="region of interest" description="Disordered" evidence="1">
    <location>
        <begin position="118"/>
        <end position="138"/>
    </location>
</feature>
<protein>
    <submittedName>
        <fullName evidence="2">Uncharacterized protein</fullName>
    </submittedName>
</protein>
<comment type="caution">
    <text evidence="2">The sequence shown here is derived from an EMBL/GenBank/DDBJ whole genome shotgun (WGS) entry which is preliminary data.</text>
</comment>
<evidence type="ECO:0000313" key="2">
    <source>
        <dbReference type="EMBL" id="CAF0878824.1"/>
    </source>
</evidence>
<name>A0A813XZK7_9BILA</name>
<feature type="region of interest" description="Disordered" evidence="1">
    <location>
        <begin position="374"/>
        <end position="410"/>
    </location>
</feature>
<sequence length="642" mass="72142">MVDEEIEELFELTGEDFYKYIEVQYGKNVEKVIRFHDIDSFLILGSVNQHDILDVVEQSNNENSSDQLIALQKEICNTFENKVTIKIGTKGKLILLLKSAHDIMRKRNHFLSLTRQTRTNNHRSLSSSTNSSGSGGDVSSKDNYEYIQQCIMKMLINMKNTIHGVTQENISVNDFKIFLNNLNDDNISTCIIQCVCGDRIKLYSRYGQFQISNFSKHLKTTNKKSIIITNNKTKETDTSEGSNEMLVGDEQLEDENKNSFLNKSQNKCNSINTSNTLDLTSVTSKKSYDQRKSSDSESDNDENSDSSAKPTNEKNDGGRRSHILPIAGETQNSISFNRLSQSKKQQAIEDFGTSSLPPSIQSIKSVKVLNRKDNTLLDARKPKRVKNDKQPITDPSAKDKKVPQEQHDSSALIPRIEYDAGLDIFNGFETPLAGGIPCENAFRCTSFSQLKYLCETVTPAHLVNVHCVQPIPTSSFTLIPSSIVLGAYELKQFEVSNNQQKIIFPIHHKVKPLIFQSGSKINNDNVSFDIDTLEKIILQAYQVAQEMTISVGMSHDLVKNNLFNIEESSQLVKQLLKSNSLSESEALIVDESSEDDTAEEDEELDDVIYDDDDLLEDDASPTSSFENLQLTPFSGIYQTLAL</sequence>
<feature type="compositionally biased region" description="Acidic residues" evidence="1">
    <location>
        <begin position="591"/>
        <end position="619"/>
    </location>
</feature>
<dbReference type="AlphaFoldDB" id="A0A813XZK7"/>
<evidence type="ECO:0000256" key="1">
    <source>
        <dbReference type="SAM" id="MobiDB-lite"/>
    </source>
</evidence>
<organism evidence="2 3">
    <name type="scientific">Rotaria sordida</name>
    <dbReference type="NCBI Taxonomy" id="392033"/>
    <lineage>
        <taxon>Eukaryota</taxon>
        <taxon>Metazoa</taxon>
        <taxon>Spiralia</taxon>
        <taxon>Gnathifera</taxon>
        <taxon>Rotifera</taxon>
        <taxon>Eurotatoria</taxon>
        <taxon>Bdelloidea</taxon>
        <taxon>Philodinida</taxon>
        <taxon>Philodinidae</taxon>
        <taxon>Rotaria</taxon>
    </lineage>
</organism>
<feature type="region of interest" description="Disordered" evidence="1">
    <location>
        <begin position="587"/>
        <end position="625"/>
    </location>
</feature>
<feature type="compositionally biased region" description="Basic and acidic residues" evidence="1">
    <location>
        <begin position="374"/>
        <end position="408"/>
    </location>
</feature>